<organism evidence="2 3">
    <name type="scientific">Trichostrongylus colubriformis</name>
    <name type="common">Black scour worm</name>
    <dbReference type="NCBI Taxonomy" id="6319"/>
    <lineage>
        <taxon>Eukaryota</taxon>
        <taxon>Metazoa</taxon>
        <taxon>Ecdysozoa</taxon>
        <taxon>Nematoda</taxon>
        <taxon>Chromadorea</taxon>
        <taxon>Rhabditida</taxon>
        <taxon>Rhabditina</taxon>
        <taxon>Rhabditomorpha</taxon>
        <taxon>Strongyloidea</taxon>
        <taxon>Trichostrongylidae</taxon>
        <taxon>Trichostrongylus</taxon>
    </lineage>
</organism>
<protein>
    <submittedName>
        <fullName evidence="2">Uncharacterized protein</fullName>
    </submittedName>
</protein>
<proteinExistence type="predicted"/>
<dbReference type="AlphaFoldDB" id="A0AAN8EV72"/>
<comment type="caution">
    <text evidence="2">The sequence shown here is derived from an EMBL/GenBank/DDBJ whole genome shotgun (WGS) entry which is preliminary data.</text>
</comment>
<evidence type="ECO:0000313" key="3">
    <source>
        <dbReference type="Proteomes" id="UP001331761"/>
    </source>
</evidence>
<evidence type="ECO:0000313" key="2">
    <source>
        <dbReference type="EMBL" id="KAK5964955.1"/>
    </source>
</evidence>
<feature type="region of interest" description="Disordered" evidence="1">
    <location>
        <begin position="30"/>
        <end position="66"/>
    </location>
</feature>
<evidence type="ECO:0000256" key="1">
    <source>
        <dbReference type="SAM" id="MobiDB-lite"/>
    </source>
</evidence>
<keyword evidence="3" id="KW-1185">Reference proteome</keyword>
<accession>A0AAN8EV72</accession>
<gene>
    <name evidence="2" type="ORF">GCK32_012063</name>
</gene>
<name>A0AAN8EV72_TRICO</name>
<dbReference type="EMBL" id="WIXE01025170">
    <property type="protein sequence ID" value="KAK5964955.1"/>
    <property type="molecule type" value="Genomic_DNA"/>
</dbReference>
<sequence>MKVGIILIITATVAPFPRLARQDFANVSAISKEESSESSTPGNMTAETAFPPTDSEIMSSTEAPKLPDVTEEPIKMKCMITCMICICPMTDGYGGYSGYGGIGGMGGCCYG</sequence>
<dbReference type="Proteomes" id="UP001331761">
    <property type="component" value="Unassembled WGS sequence"/>
</dbReference>
<reference evidence="2 3" key="1">
    <citation type="submission" date="2019-10" db="EMBL/GenBank/DDBJ databases">
        <title>Assembly and Annotation for the nematode Trichostrongylus colubriformis.</title>
        <authorList>
            <person name="Martin J."/>
        </authorList>
    </citation>
    <scope>NUCLEOTIDE SEQUENCE [LARGE SCALE GENOMIC DNA]</scope>
    <source>
        <strain evidence="2">G859</strain>
        <tissue evidence="2">Whole worm</tissue>
    </source>
</reference>